<evidence type="ECO:0000313" key="9">
    <source>
        <dbReference type="Proteomes" id="UP000004508"/>
    </source>
</evidence>
<evidence type="ECO:0000256" key="3">
    <source>
        <dbReference type="ARBA" id="ARBA00022723"/>
    </source>
</evidence>
<dbReference type="EMBL" id="ADVG01000005">
    <property type="protein sequence ID" value="EFH79987.1"/>
    <property type="molecule type" value="Genomic_DNA"/>
</dbReference>
<sequence length="404" mass="45917">MTQSPEIDLFSSAAKANPYPSYTLVRSSDPVYPLNMEDGHTSWLITRYEDALAILKDQRFIKDFRRLLTPEQREKIREDAYSALSAHMLSADPPDHTRLRALVNISFTPRLVEQWRERIQVLANELIDAIERQEDREFDLIDAFAFPLPIVVITEMLGVPTEDRARFREWSNALLDATGKPEAILGTREKIIAFTMYLRHLIETKRQQLGDDLIGRLLVAEANGDTLNETELISMIFLLLIAGHETTVNLIGNGMLALLQYPEQKQLLQENPLLIKNAIEEFLRFHSPVAISTRRWVGEDLEFGGKQMRRGDPVLVSLAAANHDPEAFAQPDELDITRQENRHLAFGMGIHYCLGAPLARLEGQIAIRTLLQRLPNMRLAVPAEELVWRPSMLLLGVSKLPVAF</sequence>
<dbReference type="FunCoup" id="D6U7X6">
    <property type="interactions" value="134"/>
</dbReference>
<dbReference type="Proteomes" id="UP000004508">
    <property type="component" value="Unassembled WGS sequence"/>
</dbReference>
<evidence type="ECO:0000256" key="4">
    <source>
        <dbReference type="ARBA" id="ARBA00023002"/>
    </source>
</evidence>
<dbReference type="STRING" id="485913.Krac_0520"/>
<keyword evidence="6 7" id="KW-0503">Monooxygenase</keyword>
<dbReference type="FunFam" id="1.10.630.10:FF:000018">
    <property type="entry name" value="Cytochrome P450 monooxygenase"/>
    <property type="match status" value="1"/>
</dbReference>
<evidence type="ECO:0000256" key="2">
    <source>
        <dbReference type="ARBA" id="ARBA00022617"/>
    </source>
</evidence>
<dbReference type="SUPFAM" id="SSF48264">
    <property type="entry name" value="Cytochrome P450"/>
    <property type="match status" value="1"/>
</dbReference>
<dbReference type="InterPro" id="IPR002397">
    <property type="entry name" value="Cyt_P450_B"/>
</dbReference>
<dbReference type="PRINTS" id="PR00359">
    <property type="entry name" value="BP450"/>
</dbReference>
<evidence type="ECO:0000256" key="1">
    <source>
        <dbReference type="ARBA" id="ARBA00010617"/>
    </source>
</evidence>
<dbReference type="InterPro" id="IPR036396">
    <property type="entry name" value="Cyt_P450_sf"/>
</dbReference>
<accession>D6U7X6</accession>
<dbReference type="GO" id="GO:0016705">
    <property type="term" value="F:oxidoreductase activity, acting on paired donors, with incorporation or reduction of molecular oxygen"/>
    <property type="evidence" value="ECO:0007669"/>
    <property type="project" value="InterPro"/>
</dbReference>
<proteinExistence type="inferred from homology"/>
<organism evidence="8 9">
    <name type="scientific">Ktedonobacter racemifer DSM 44963</name>
    <dbReference type="NCBI Taxonomy" id="485913"/>
    <lineage>
        <taxon>Bacteria</taxon>
        <taxon>Bacillati</taxon>
        <taxon>Chloroflexota</taxon>
        <taxon>Ktedonobacteria</taxon>
        <taxon>Ktedonobacterales</taxon>
        <taxon>Ktedonobacteraceae</taxon>
        <taxon>Ktedonobacter</taxon>
    </lineage>
</organism>
<evidence type="ECO:0000256" key="5">
    <source>
        <dbReference type="ARBA" id="ARBA00023004"/>
    </source>
</evidence>
<dbReference type="GO" id="GO:0020037">
    <property type="term" value="F:heme binding"/>
    <property type="evidence" value="ECO:0007669"/>
    <property type="project" value="InterPro"/>
</dbReference>
<dbReference type="InterPro" id="IPR017972">
    <property type="entry name" value="Cyt_P450_CS"/>
</dbReference>
<dbReference type="RefSeq" id="WP_007922240.1">
    <property type="nucleotide sequence ID" value="NZ_ADVG01000005.1"/>
</dbReference>
<evidence type="ECO:0000256" key="7">
    <source>
        <dbReference type="RuleBase" id="RU000461"/>
    </source>
</evidence>
<dbReference type="PRINTS" id="PR00385">
    <property type="entry name" value="P450"/>
</dbReference>
<dbReference type="Gene3D" id="1.10.630.10">
    <property type="entry name" value="Cytochrome P450"/>
    <property type="match status" value="1"/>
</dbReference>
<reference evidence="8 9" key="1">
    <citation type="journal article" date="2011" name="Stand. Genomic Sci.">
        <title>Non-contiguous finished genome sequence and contextual data of the filamentous soil bacterium Ktedonobacter racemifer type strain (SOSP1-21).</title>
        <authorList>
            <person name="Chang Y.J."/>
            <person name="Land M."/>
            <person name="Hauser L."/>
            <person name="Chertkov O."/>
            <person name="Del Rio T.G."/>
            <person name="Nolan M."/>
            <person name="Copeland A."/>
            <person name="Tice H."/>
            <person name="Cheng J.F."/>
            <person name="Lucas S."/>
            <person name="Han C."/>
            <person name="Goodwin L."/>
            <person name="Pitluck S."/>
            <person name="Ivanova N."/>
            <person name="Ovchinikova G."/>
            <person name="Pati A."/>
            <person name="Chen A."/>
            <person name="Palaniappan K."/>
            <person name="Mavromatis K."/>
            <person name="Liolios K."/>
            <person name="Brettin T."/>
            <person name="Fiebig A."/>
            <person name="Rohde M."/>
            <person name="Abt B."/>
            <person name="Goker M."/>
            <person name="Detter J.C."/>
            <person name="Woyke T."/>
            <person name="Bristow J."/>
            <person name="Eisen J.A."/>
            <person name="Markowitz V."/>
            <person name="Hugenholtz P."/>
            <person name="Kyrpides N.C."/>
            <person name="Klenk H.P."/>
            <person name="Lapidus A."/>
        </authorList>
    </citation>
    <scope>NUCLEOTIDE SEQUENCE [LARGE SCALE GENOMIC DNA]</scope>
    <source>
        <strain evidence="9">DSM 44963</strain>
    </source>
</reference>
<dbReference type="GO" id="GO:0005506">
    <property type="term" value="F:iron ion binding"/>
    <property type="evidence" value="ECO:0007669"/>
    <property type="project" value="InterPro"/>
</dbReference>
<dbReference type="GO" id="GO:0004497">
    <property type="term" value="F:monooxygenase activity"/>
    <property type="evidence" value="ECO:0007669"/>
    <property type="project" value="UniProtKB-KW"/>
</dbReference>
<dbReference type="CDD" id="cd11029">
    <property type="entry name" value="CYP107-like"/>
    <property type="match status" value="1"/>
</dbReference>
<keyword evidence="9" id="KW-1185">Reference proteome</keyword>
<comment type="caution">
    <text evidence="8">The sequence shown here is derived from an EMBL/GenBank/DDBJ whole genome shotgun (WGS) entry which is preliminary data.</text>
</comment>
<dbReference type="InParanoid" id="D6U7X6"/>
<gene>
    <name evidence="8" type="ORF">Krac_0520</name>
</gene>
<evidence type="ECO:0000256" key="6">
    <source>
        <dbReference type="ARBA" id="ARBA00023033"/>
    </source>
</evidence>
<dbReference type="InterPro" id="IPR001128">
    <property type="entry name" value="Cyt_P450"/>
</dbReference>
<keyword evidence="3 7" id="KW-0479">Metal-binding</keyword>
<dbReference type="Pfam" id="PF00067">
    <property type="entry name" value="p450"/>
    <property type="match status" value="1"/>
</dbReference>
<protein>
    <submittedName>
        <fullName evidence="8">Cytochrome P450</fullName>
    </submittedName>
</protein>
<name>D6U7X6_KTERA</name>
<dbReference type="PANTHER" id="PTHR46696:SF1">
    <property type="entry name" value="CYTOCHROME P450 YJIB-RELATED"/>
    <property type="match status" value="1"/>
</dbReference>
<keyword evidence="5 7" id="KW-0408">Iron</keyword>
<dbReference type="PANTHER" id="PTHR46696">
    <property type="entry name" value="P450, PUTATIVE (EUROFUNG)-RELATED"/>
    <property type="match status" value="1"/>
</dbReference>
<dbReference type="PROSITE" id="PS00086">
    <property type="entry name" value="CYTOCHROME_P450"/>
    <property type="match status" value="1"/>
</dbReference>
<keyword evidence="4 7" id="KW-0560">Oxidoreductase</keyword>
<dbReference type="eggNOG" id="COG2124">
    <property type="taxonomic scope" value="Bacteria"/>
</dbReference>
<comment type="similarity">
    <text evidence="1 7">Belongs to the cytochrome P450 family.</text>
</comment>
<dbReference type="AlphaFoldDB" id="D6U7X6"/>
<keyword evidence="2 7" id="KW-0349">Heme</keyword>
<evidence type="ECO:0000313" key="8">
    <source>
        <dbReference type="EMBL" id="EFH79987.1"/>
    </source>
</evidence>